<sequence length="47" mass="5316">MIKLQDGTVIITDGKNKKNKKSKKKKAKVVDNDEAGFDYEKIGRSFT</sequence>
<gene>
    <name evidence="1" type="ORF">METZ01_LOCUS496494</name>
</gene>
<evidence type="ECO:0000313" key="1">
    <source>
        <dbReference type="EMBL" id="SVE43640.1"/>
    </source>
</evidence>
<accession>A0A383DH46</accession>
<proteinExistence type="predicted"/>
<name>A0A383DH46_9ZZZZ</name>
<dbReference type="AlphaFoldDB" id="A0A383DH46"/>
<reference evidence="1" key="1">
    <citation type="submission" date="2018-05" db="EMBL/GenBank/DDBJ databases">
        <authorList>
            <person name="Lanie J.A."/>
            <person name="Ng W.-L."/>
            <person name="Kazmierczak K.M."/>
            <person name="Andrzejewski T.M."/>
            <person name="Davidsen T.M."/>
            <person name="Wayne K.J."/>
            <person name="Tettelin H."/>
            <person name="Glass J.I."/>
            <person name="Rusch D."/>
            <person name="Podicherti R."/>
            <person name="Tsui H.-C.T."/>
            <person name="Winkler M.E."/>
        </authorList>
    </citation>
    <scope>NUCLEOTIDE SEQUENCE</scope>
</reference>
<protein>
    <submittedName>
        <fullName evidence="1">Uncharacterized protein</fullName>
    </submittedName>
</protein>
<organism evidence="1">
    <name type="scientific">marine metagenome</name>
    <dbReference type="NCBI Taxonomy" id="408172"/>
    <lineage>
        <taxon>unclassified sequences</taxon>
        <taxon>metagenomes</taxon>
        <taxon>ecological metagenomes</taxon>
    </lineage>
</organism>
<dbReference type="EMBL" id="UINC01217164">
    <property type="protein sequence ID" value="SVE43640.1"/>
    <property type="molecule type" value="Genomic_DNA"/>
</dbReference>